<dbReference type="InterPro" id="IPR054465">
    <property type="entry name" value="Integrase_p58-like_C"/>
</dbReference>
<feature type="compositionally biased region" description="Acidic residues" evidence="1">
    <location>
        <begin position="58"/>
        <end position="67"/>
    </location>
</feature>
<dbReference type="AlphaFoldDB" id="A0A151WN67"/>
<feature type="region of interest" description="Disordered" evidence="1">
    <location>
        <begin position="46"/>
        <end position="67"/>
    </location>
</feature>
<evidence type="ECO:0000313" key="4">
    <source>
        <dbReference type="Proteomes" id="UP000075809"/>
    </source>
</evidence>
<accession>A0A151WN67</accession>
<sequence length="67" mass="7755">KLGDQYTGPYEIIEVLKNNNVKIRISNLRTRIVHTDKLKLLPAYEEERGVAPNRPSEDIADFTEDEQ</sequence>
<protein>
    <recommendedName>
        <fullName evidence="2">Integrase p58-like C-terminal domain-containing protein</fullName>
    </recommendedName>
</protein>
<gene>
    <name evidence="3" type="ORF">ALC60_11629</name>
</gene>
<evidence type="ECO:0000313" key="3">
    <source>
        <dbReference type="EMBL" id="KYQ49306.1"/>
    </source>
</evidence>
<dbReference type="Pfam" id="PF22938">
    <property type="entry name" value="Integrase_p58_C"/>
    <property type="match status" value="1"/>
</dbReference>
<dbReference type="EMBL" id="KQ982915">
    <property type="protein sequence ID" value="KYQ49306.1"/>
    <property type="molecule type" value="Genomic_DNA"/>
</dbReference>
<proteinExistence type="predicted"/>
<keyword evidence="4" id="KW-1185">Reference proteome</keyword>
<name>A0A151WN67_9HYME</name>
<dbReference type="Proteomes" id="UP000075809">
    <property type="component" value="Unassembled WGS sequence"/>
</dbReference>
<feature type="non-terminal residue" evidence="3">
    <location>
        <position position="1"/>
    </location>
</feature>
<evidence type="ECO:0000256" key="1">
    <source>
        <dbReference type="SAM" id="MobiDB-lite"/>
    </source>
</evidence>
<organism evidence="3 4">
    <name type="scientific">Mycetomoellerius zeteki</name>
    <dbReference type="NCBI Taxonomy" id="64791"/>
    <lineage>
        <taxon>Eukaryota</taxon>
        <taxon>Metazoa</taxon>
        <taxon>Ecdysozoa</taxon>
        <taxon>Arthropoda</taxon>
        <taxon>Hexapoda</taxon>
        <taxon>Insecta</taxon>
        <taxon>Pterygota</taxon>
        <taxon>Neoptera</taxon>
        <taxon>Endopterygota</taxon>
        <taxon>Hymenoptera</taxon>
        <taxon>Apocrita</taxon>
        <taxon>Aculeata</taxon>
        <taxon>Formicoidea</taxon>
        <taxon>Formicidae</taxon>
        <taxon>Myrmicinae</taxon>
        <taxon>Mycetomoellerius</taxon>
    </lineage>
</organism>
<feature type="domain" description="Integrase p58-like C-terminal" evidence="2">
    <location>
        <begin position="8"/>
        <end position="39"/>
    </location>
</feature>
<reference evidence="3 4" key="1">
    <citation type="submission" date="2015-09" db="EMBL/GenBank/DDBJ databases">
        <title>Trachymyrmex zeteki WGS genome.</title>
        <authorList>
            <person name="Nygaard S."/>
            <person name="Hu H."/>
            <person name="Boomsma J."/>
            <person name="Zhang G."/>
        </authorList>
    </citation>
    <scope>NUCLEOTIDE SEQUENCE [LARGE SCALE GENOMIC DNA]</scope>
    <source>
        <strain evidence="3">Tzet28-1</strain>
        <tissue evidence="3">Whole body</tissue>
    </source>
</reference>
<evidence type="ECO:0000259" key="2">
    <source>
        <dbReference type="Pfam" id="PF22938"/>
    </source>
</evidence>